<feature type="compositionally biased region" description="Polar residues" evidence="1">
    <location>
        <begin position="907"/>
        <end position="920"/>
    </location>
</feature>
<dbReference type="Proteomes" id="UP000242715">
    <property type="component" value="Unassembled WGS sequence"/>
</dbReference>
<feature type="compositionally biased region" description="Low complexity" evidence="1">
    <location>
        <begin position="729"/>
        <end position="739"/>
    </location>
</feature>
<evidence type="ECO:0000313" key="3">
    <source>
        <dbReference type="EMBL" id="GAU17786.1"/>
    </source>
</evidence>
<feature type="compositionally biased region" description="Polar residues" evidence="1">
    <location>
        <begin position="815"/>
        <end position="825"/>
    </location>
</feature>
<dbReference type="EMBL" id="DF973176">
    <property type="protein sequence ID" value="GAU17786.1"/>
    <property type="molecule type" value="Genomic_DNA"/>
</dbReference>
<dbReference type="InterPro" id="IPR019607">
    <property type="entry name" value="Putative_zinc-finger_domain"/>
</dbReference>
<accession>A0A2Z6MNT5</accession>
<feature type="region of interest" description="Disordered" evidence="1">
    <location>
        <begin position="269"/>
        <end position="312"/>
    </location>
</feature>
<feature type="region of interest" description="Disordered" evidence="1">
    <location>
        <begin position="711"/>
        <end position="742"/>
    </location>
</feature>
<dbReference type="PANTHER" id="PTHR21563">
    <property type="entry name" value="ZINC FINGER C3H1 DOMAIN-CONTAINING PROTEIN"/>
    <property type="match status" value="1"/>
</dbReference>
<feature type="region of interest" description="Disordered" evidence="1">
    <location>
        <begin position="1"/>
        <end position="154"/>
    </location>
</feature>
<protein>
    <recommendedName>
        <fullName evidence="2">Putative zinc-finger domain-containing protein</fullName>
    </recommendedName>
</protein>
<evidence type="ECO:0000259" key="2">
    <source>
        <dbReference type="Pfam" id="PF10650"/>
    </source>
</evidence>
<feature type="region of interest" description="Disordered" evidence="1">
    <location>
        <begin position="815"/>
        <end position="835"/>
    </location>
</feature>
<dbReference type="Pfam" id="PF10650">
    <property type="entry name" value="zf-C3H1"/>
    <property type="match status" value="1"/>
</dbReference>
<feature type="compositionally biased region" description="Polar residues" evidence="1">
    <location>
        <begin position="10"/>
        <end position="28"/>
    </location>
</feature>
<dbReference type="GO" id="GO:0005634">
    <property type="term" value="C:nucleus"/>
    <property type="evidence" value="ECO:0007669"/>
    <property type="project" value="TreeGrafter"/>
</dbReference>
<feature type="compositionally biased region" description="Basic and acidic residues" evidence="1">
    <location>
        <begin position="642"/>
        <end position="656"/>
    </location>
</feature>
<gene>
    <name evidence="3" type="ORF">TSUD_171750</name>
</gene>
<reference evidence="4" key="1">
    <citation type="journal article" date="2017" name="Front. Plant Sci.">
        <title>Climate Clever Clovers: New Paradigm to Reduce the Environmental Footprint of Ruminants by Breeding Low Methanogenic Forages Utilizing Haplotype Variation.</title>
        <authorList>
            <person name="Kaur P."/>
            <person name="Appels R."/>
            <person name="Bayer P.E."/>
            <person name="Keeble-Gagnere G."/>
            <person name="Wang J."/>
            <person name="Hirakawa H."/>
            <person name="Shirasawa K."/>
            <person name="Vercoe P."/>
            <person name="Stefanova K."/>
            <person name="Durmic Z."/>
            <person name="Nichols P."/>
            <person name="Revell C."/>
            <person name="Isobe S.N."/>
            <person name="Edwards D."/>
            <person name="Erskine W."/>
        </authorList>
    </citation>
    <scope>NUCLEOTIDE SEQUENCE [LARGE SCALE GENOMIC DNA]</scope>
    <source>
        <strain evidence="4">cv. Daliak</strain>
    </source>
</reference>
<keyword evidence="4" id="KW-1185">Reference proteome</keyword>
<feature type="region of interest" description="Disordered" evidence="1">
    <location>
        <begin position="906"/>
        <end position="927"/>
    </location>
</feature>
<dbReference type="InterPro" id="IPR039278">
    <property type="entry name" value="Red1"/>
</dbReference>
<feature type="compositionally biased region" description="Polar residues" evidence="1">
    <location>
        <begin position="144"/>
        <end position="154"/>
    </location>
</feature>
<feature type="compositionally biased region" description="Basic and acidic residues" evidence="1">
    <location>
        <begin position="291"/>
        <end position="305"/>
    </location>
</feature>
<feature type="domain" description="Putative zinc-finger" evidence="2">
    <location>
        <begin position="881"/>
        <end position="899"/>
    </location>
</feature>
<evidence type="ECO:0000313" key="4">
    <source>
        <dbReference type="Proteomes" id="UP000242715"/>
    </source>
</evidence>
<feature type="compositionally biased region" description="Polar residues" evidence="1">
    <location>
        <begin position="36"/>
        <end position="71"/>
    </location>
</feature>
<feature type="region of interest" description="Disordered" evidence="1">
    <location>
        <begin position="560"/>
        <end position="621"/>
    </location>
</feature>
<dbReference type="OrthoDB" id="1922977at2759"/>
<feature type="compositionally biased region" description="Polar residues" evidence="1">
    <location>
        <begin position="657"/>
        <end position="667"/>
    </location>
</feature>
<feature type="compositionally biased region" description="Polar residues" evidence="1">
    <location>
        <begin position="560"/>
        <end position="585"/>
    </location>
</feature>
<sequence length="1695" mass="188683">MDNSIDHKTTTTMAVSDNHNNTTTVIQTKTKEEGEVSSSTDGDENPNGSTVQTTLAPGSSSVPSLKQITQGVQGGGSNNIQMRSTIQPISRKSIKKSEFPPKSSPWAGHASNDTNLVIRFSDDDSGSDIENKGTDSRLERNIKRPSSSLENSNKLQLQQNARSLHKEMPKKLPSNRTFVSSVTKIPSSISKGAGSWSLGQGPRARNFKPMNKTLASRERGPDQGAVSNVNELQDLRQQIALRESELKLKAAQQNKESALVLGRDQNATNLKKNDATRKNIPVSSGAAQLGPKERDRKRMKLDTSHDTPQAVGGHQVPIVKSILSSKDSLSENIYPQERNKVDHSQKEIPSCRGESTIMKPQRQPDNRLCNSSQNMPGRSREGDVNNGCNQIDKSSSLVDHCAAFNQSAMQGNMPSSSVPTNLEPLSNAVLMNHNGNANVSEHSSIDLQSFFGMEELIDKELEEAQEHRHNCEIEERNAHRAYLKAQRSLLEANARCNNLYRQRELYSAKLRSLVLNNSSFSWSLGQQQQLDIGLDYLPKLGYEMPTSSCLRQAEYNINNPSFDSNDQGINNRQSDTSHPHTNGATLGSEPCVEPDASTSEPLPQRGNHDADGVYSPMDEFDASDNENEEIFLAGHASNHLDAQYHRKQDSKAKQMDTDTASNANCSIDSPEDSLLLEATLRSALFARLGKRAMKNCSPCNNIDTAELGAENEVGSEKSRVHHGAVPLSNAENNDPNAENNDPKGIERKEMNIYLDSNEIQSQQNIGGNTLNAICSAGSGDQGDMTFQGHHSTNSVNIPPLIFRSAFRELREMSPFSSNQLPNQHNSTHDNDGQSQNAMCLSSDEAKRNNILAISMSVTIGNSLSEEGSYGCSPEVDPFWPLCMYELRGKCNNDECPWQHAKDYGDGNINQHQHTDSNNGDSQDRLPLHQQNCNGVTKVPKYHKATILPTYHVSLDVLKADQFAYKPIAAHRIAQNWQQHFSITLGSLNLLQNGSPADGPLSHGGDERIEVRGAWSTQLSFQWRNGVGNQIKQAMADSEQAVEMALLILNQEINKLQGVRKALSVLTKALETNSTSVLIWIVYLLIYYGSFGPNEKEDMFLCVVNHHKGSYVLWLMYINSRTKLDDRLAAYDSALSALCQHASAVPEDRTCESPCILDLFLQMMDCLCMSGNVENAIQRSYGVLSTTTKSDEPNLLLLSDILNCLTISDKCVLWVCCVYLVIYRKLPGAVVQKFECEKDLLDIEWPFVILSEDENERAIKLMETAAEYINSCAFTMKSEADIKYAQLFALNHLKCMVALDSLECLRSLLKKYAEMHPFCIELVLVSAQIQKREFGVDNFVVFEDAISRWPKIVPGIQCIWNQYIANAIHNQRFDLAKELAVRWFHSVWQVQDPPYGGMDAIDDGSSCGLLGLGSKFVSDTSNSSHKQMDMMFGYLNLSVYHFFQNDKTEACIAVNKARNTVSFVGLEQYIRKYAMFLVCDASNLKEDDPKSAIKRMLEIYMDGSSQALLAPRMLTRNFLNNIKKPRVQNLIGIILRPVSFDCSLLNLTLQSWFGASLLPVSEPKHLVDFVEGIMEVVPYNFQLAFAVCKLLSKDYSSSDLNSTSLWFWACSTLVNAIMDAIPIPPEYVWLEAAAFLQNDTGIEAISHKFYKRALSVYPFSIMLWKSYYKLFLSIGDANNILEEAKEKGINLDLLTN</sequence>
<dbReference type="PANTHER" id="PTHR21563:SF3">
    <property type="entry name" value="ZINC FINGER C3H1 DOMAIN-CONTAINING PROTEIN"/>
    <property type="match status" value="1"/>
</dbReference>
<feature type="compositionally biased region" description="Polar residues" evidence="1">
    <location>
        <begin position="78"/>
        <end position="90"/>
    </location>
</feature>
<feature type="compositionally biased region" description="Basic and acidic residues" evidence="1">
    <location>
        <begin position="129"/>
        <end position="142"/>
    </location>
</feature>
<proteinExistence type="predicted"/>
<evidence type="ECO:0000256" key="1">
    <source>
        <dbReference type="SAM" id="MobiDB-lite"/>
    </source>
</evidence>
<name>A0A2Z6MNT5_TRISU</name>
<organism evidence="3 4">
    <name type="scientific">Trifolium subterraneum</name>
    <name type="common">Subterranean clover</name>
    <dbReference type="NCBI Taxonomy" id="3900"/>
    <lineage>
        <taxon>Eukaryota</taxon>
        <taxon>Viridiplantae</taxon>
        <taxon>Streptophyta</taxon>
        <taxon>Embryophyta</taxon>
        <taxon>Tracheophyta</taxon>
        <taxon>Spermatophyta</taxon>
        <taxon>Magnoliopsida</taxon>
        <taxon>eudicotyledons</taxon>
        <taxon>Gunneridae</taxon>
        <taxon>Pentapetalae</taxon>
        <taxon>rosids</taxon>
        <taxon>fabids</taxon>
        <taxon>Fabales</taxon>
        <taxon>Fabaceae</taxon>
        <taxon>Papilionoideae</taxon>
        <taxon>50 kb inversion clade</taxon>
        <taxon>NPAAA clade</taxon>
        <taxon>Hologalegina</taxon>
        <taxon>IRL clade</taxon>
        <taxon>Trifolieae</taxon>
        <taxon>Trifolium</taxon>
    </lineage>
</organism>
<feature type="region of interest" description="Disordered" evidence="1">
    <location>
        <begin position="642"/>
        <end position="668"/>
    </location>
</feature>
<dbReference type="GO" id="GO:0000178">
    <property type="term" value="C:exosome (RNase complex)"/>
    <property type="evidence" value="ECO:0007669"/>
    <property type="project" value="TreeGrafter"/>
</dbReference>